<dbReference type="GO" id="GO:0003676">
    <property type="term" value="F:nucleic acid binding"/>
    <property type="evidence" value="ECO:0007669"/>
    <property type="project" value="InterPro"/>
</dbReference>
<dbReference type="SUPFAM" id="SSF53098">
    <property type="entry name" value="Ribonuclease H-like"/>
    <property type="match status" value="1"/>
</dbReference>
<gene>
    <name evidence="2" type="ORF">ISALK_10755</name>
</gene>
<organism evidence="2 3">
    <name type="scientific">Isachenkonia alkalipeptolytica</name>
    <dbReference type="NCBI Taxonomy" id="2565777"/>
    <lineage>
        <taxon>Bacteria</taxon>
        <taxon>Bacillati</taxon>
        <taxon>Bacillota</taxon>
        <taxon>Clostridia</taxon>
        <taxon>Eubacteriales</taxon>
        <taxon>Clostridiaceae</taxon>
        <taxon>Isachenkonia</taxon>
    </lineage>
</organism>
<dbReference type="Pfam" id="PF13482">
    <property type="entry name" value="RNase_H_2"/>
    <property type="match status" value="1"/>
</dbReference>
<dbReference type="InterPro" id="IPR038720">
    <property type="entry name" value="YprB_RNase_H-like_dom"/>
</dbReference>
<evidence type="ECO:0000259" key="1">
    <source>
        <dbReference type="Pfam" id="PF13482"/>
    </source>
</evidence>
<sequence>MNIFDYTLKHNPFPSNKHMLEILKENFCFLDIETTGFSRKKDRVILIGLLFKEGPKYKLRQYFLENPSQEKELLRCFIDDLSKFDLMITYNGLSFDYPFIQERTNQHLLPLQLKNLKHIDLYKHIQKKKQSLPLENFQLKTVEKLLGIYRKDGISGGESVTLYDQYIQNKNLKIRDEILLHNYEDIFYLPLITGVFAYFPDSPFLVNSLHHSVSLSSIENPNQQELTFVMKMNDIKLKDYKISITGKTKTLGEFQKINLFEKDFNFSWSPDKEQYQLDVLMYTEILDPDTRVHYFNFQEILTAIDKFSSAEDSARGSVDNNIIMYINFGLNYEEALGVIPTIIKNIFRKYLFSSQ</sequence>
<name>A0AA44BE45_9CLOT</name>
<accession>A0AA44BE45</accession>
<dbReference type="RefSeq" id="WP_160722173.1">
    <property type="nucleotide sequence ID" value="NZ_SUMG01000014.1"/>
</dbReference>
<dbReference type="EMBL" id="SUMG01000014">
    <property type="protein sequence ID" value="NBG88979.1"/>
    <property type="molecule type" value="Genomic_DNA"/>
</dbReference>
<keyword evidence="3" id="KW-1185">Reference proteome</keyword>
<feature type="domain" description="YprB ribonuclease H-like" evidence="1">
    <location>
        <begin position="28"/>
        <end position="191"/>
    </location>
</feature>
<dbReference type="PANTHER" id="PTHR38462:SF1">
    <property type="entry name" value="YPRB RIBONUCLEASE H-LIKE DOMAIN-CONTAINING PROTEIN"/>
    <property type="match status" value="1"/>
</dbReference>
<dbReference type="PANTHER" id="PTHR38462">
    <property type="entry name" value="EXONUCLEASE-LIKE PROTEIN"/>
    <property type="match status" value="1"/>
</dbReference>
<proteinExistence type="predicted"/>
<reference evidence="2 3" key="1">
    <citation type="submission" date="2019-04" db="EMBL/GenBank/DDBJ databases">
        <title>Isachenkonia alkalipeptolytica gen. nov. sp. nov. a new anaerobic, alkiliphilic organothrophic bacterium capable to reduce synthesized ferrihydrite isolated from a soda lake.</title>
        <authorList>
            <person name="Toshchakov S.V."/>
            <person name="Zavarzina D.G."/>
            <person name="Zhilina T.N."/>
            <person name="Kostrikina N.A."/>
            <person name="Kublanov I.V."/>
        </authorList>
    </citation>
    <scope>NUCLEOTIDE SEQUENCE [LARGE SCALE GENOMIC DNA]</scope>
    <source>
        <strain evidence="2 3">Z-1701</strain>
    </source>
</reference>
<dbReference type="Gene3D" id="3.30.420.10">
    <property type="entry name" value="Ribonuclease H-like superfamily/Ribonuclease H"/>
    <property type="match status" value="1"/>
</dbReference>
<dbReference type="InterPro" id="IPR012337">
    <property type="entry name" value="RNaseH-like_sf"/>
</dbReference>
<comment type="caution">
    <text evidence="2">The sequence shown here is derived from an EMBL/GenBank/DDBJ whole genome shotgun (WGS) entry which is preliminary data.</text>
</comment>
<evidence type="ECO:0000313" key="3">
    <source>
        <dbReference type="Proteomes" id="UP000449710"/>
    </source>
</evidence>
<evidence type="ECO:0000313" key="2">
    <source>
        <dbReference type="EMBL" id="NBG88979.1"/>
    </source>
</evidence>
<dbReference type="InterPro" id="IPR036397">
    <property type="entry name" value="RNaseH_sf"/>
</dbReference>
<protein>
    <recommendedName>
        <fullName evidence="1">YprB ribonuclease H-like domain-containing protein</fullName>
    </recommendedName>
</protein>
<dbReference type="Proteomes" id="UP000449710">
    <property type="component" value="Unassembled WGS sequence"/>
</dbReference>
<dbReference type="AlphaFoldDB" id="A0AA44BE45"/>